<dbReference type="PANTHER" id="PTHR30537:SF5">
    <property type="entry name" value="HTH-TYPE TRANSCRIPTIONAL ACTIVATOR TTDR-RELATED"/>
    <property type="match status" value="1"/>
</dbReference>
<dbReference type="InterPro" id="IPR005119">
    <property type="entry name" value="LysR_subst-bd"/>
</dbReference>
<name>A0ABY1XJQ1_9HYPH</name>
<comment type="caution">
    <text evidence="6">The sequence shown here is derived from an EMBL/GenBank/DDBJ whole genome shotgun (WGS) entry which is preliminary data.</text>
</comment>
<dbReference type="SUPFAM" id="SSF53850">
    <property type="entry name" value="Periplasmic binding protein-like II"/>
    <property type="match status" value="1"/>
</dbReference>
<comment type="similarity">
    <text evidence="1">Belongs to the LysR transcriptional regulatory family.</text>
</comment>
<dbReference type="InterPro" id="IPR000847">
    <property type="entry name" value="LysR_HTH_N"/>
</dbReference>
<dbReference type="PROSITE" id="PS50931">
    <property type="entry name" value="HTH_LYSR"/>
    <property type="match status" value="1"/>
</dbReference>
<reference evidence="6 7" key="1">
    <citation type="submission" date="2019-02" db="EMBL/GenBank/DDBJ databases">
        <title>The genomic architecture of introgression among sibling species of bacteria.</title>
        <authorList>
            <person name="Cavassim M.I.A."/>
            <person name="Moeskjaer S."/>
            <person name="Moslemi C."/>
            <person name="Fields B."/>
            <person name="Bachmann A."/>
            <person name="Vilhjalmsson B."/>
            <person name="Schierup M.H."/>
            <person name="Young J.P.W."/>
            <person name="Andersen S.U."/>
        </authorList>
    </citation>
    <scope>NUCLEOTIDE SEQUENCE [LARGE SCALE GENOMIC DNA]</scope>
    <source>
        <strain evidence="6 7">SM51</strain>
        <plasmid evidence="6">pSM51_Rh04</plasmid>
    </source>
</reference>
<dbReference type="InterPro" id="IPR036390">
    <property type="entry name" value="WH_DNA-bd_sf"/>
</dbReference>
<keyword evidence="7" id="KW-1185">Reference proteome</keyword>
<dbReference type="SUPFAM" id="SSF46785">
    <property type="entry name" value="Winged helix' DNA-binding domain"/>
    <property type="match status" value="1"/>
</dbReference>
<dbReference type="Pfam" id="PF00126">
    <property type="entry name" value="HTH_1"/>
    <property type="match status" value="1"/>
</dbReference>
<dbReference type="RefSeq" id="WP_130767221.1">
    <property type="nucleotide sequence ID" value="NZ_SILG01000004.1"/>
</dbReference>
<gene>
    <name evidence="6" type="ORF">ELH03_30270</name>
</gene>
<protein>
    <submittedName>
        <fullName evidence="6">LysR family transcriptional regulator</fullName>
    </submittedName>
</protein>
<keyword evidence="6" id="KW-0614">Plasmid</keyword>
<dbReference type="Proteomes" id="UP000291302">
    <property type="component" value="Unassembled WGS sequence"/>
</dbReference>
<dbReference type="EMBL" id="SILG01000004">
    <property type="protein sequence ID" value="TBE59952.1"/>
    <property type="molecule type" value="Genomic_DNA"/>
</dbReference>
<geneLocation type="plasmid" evidence="6">
    <name>pSM51_Rh04</name>
</geneLocation>
<proteinExistence type="inferred from homology"/>
<keyword evidence="2" id="KW-0805">Transcription regulation</keyword>
<organism evidence="6 7">
    <name type="scientific">Rhizobium beringeri</name>
    <dbReference type="NCBI Taxonomy" id="3019934"/>
    <lineage>
        <taxon>Bacteria</taxon>
        <taxon>Pseudomonadati</taxon>
        <taxon>Pseudomonadota</taxon>
        <taxon>Alphaproteobacteria</taxon>
        <taxon>Hyphomicrobiales</taxon>
        <taxon>Rhizobiaceae</taxon>
        <taxon>Rhizobium/Agrobacterium group</taxon>
        <taxon>Rhizobium</taxon>
    </lineage>
</organism>
<keyword evidence="3" id="KW-0238">DNA-binding</keyword>
<dbReference type="PANTHER" id="PTHR30537">
    <property type="entry name" value="HTH-TYPE TRANSCRIPTIONAL REGULATOR"/>
    <property type="match status" value="1"/>
</dbReference>
<evidence type="ECO:0000256" key="4">
    <source>
        <dbReference type="ARBA" id="ARBA00023163"/>
    </source>
</evidence>
<evidence type="ECO:0000256" key="3">
    <source>
        <dbReference type="ARBA" id="ARBA00023125"/>
    </source>
</evidence>
<sequence length="300" mass="32287">MDLLRAIEAFVKAADAGSMAAAARPLGISATQVGNRITALEERLHAKLLIRSTRRLDLTSFGRDYLERCREILYRFADAELLAEARQAEPRGHIRVTAPVIFGSEMLLPGLACYLERYPEVSIDVDLTDTLVDIDAAGFDAAIRIGSPPIGDFVARPLAPYGLMICAAPSYLARRGAPLVPSDLAGHDCLLYGNPGAGSDGETWRLIGPDGPISIEVAGQLRAYGAQGLRRAAGAGIGIALLPDVIAKADVAAGLLCPVLEDYRPAHRPLNILFRRERHMSRVVRSLVDHVLDAHGLDRS</sequence>
<dbReference type="Gene3D" id="3.40.190.290">
    <property type="match status" value="1"/>
</dbReference>
<evidence type="ECO:0000313" key="7">
    <source>
        <dbReference type="Proteomes" id="UP000291302"/>
    </source>
</evidence>
<evidence type="ECO:0000313" key="6">
    <source>
        <dbReference type="EMBL" id="TBE59952.1"/>
    </source>
</evidence>
<evidence type="ECO:0000256" key="2">
    <source>
        <dbReference type="ARBA" id="ARBA00023015"/>
    </source>
</evidence>
<evidence type="ECO:0000259" key="5">
    <source>
        <dbReference type="PROSITE" id="PS50931"/>
    </source>
</evidence>
<dbReference type="InterPro" id="IPR058163">
    <property type="entry name" value="LysR-type_TF_proteobact-type"/>
</dbReference>
<evidence type="ECO:0000256" key="1">
    <source>
        <dbReference type="ARBA" id="ARBA00009437"/>
    </source>
</evidence>
<dbReference type="InterPro" id="IPR036388">
    <property type="entry name" value="WH-like_DNA-bd_sf"/>
</dbReference>
<accession>A0ABY1XJQ1</accession>
<dbReference type="Pfam" id="PF03466">
    <property type="entry name" value="LysR_substrate"/>
    <property type="match status" value="1"/>
</dbReference>
<feature type="domain" description="HTH lysR-type" evidence="5">
    <location>
        <begin position="1"/>
        <end position="59"/>
    </location>
</feature>
<dbReference type="Gene3D" id="1.10.10.10">
    <property type="entry name" value="Winged helix-like DNA-binding domain superfamily/Winged helix DNA-binding domain"/>
    <property type="match status" value="1"/>
</dbReference>
<keyword evidence="4" id="KW-0804">Transcription</keyword>